<dbReference type="Pfam" id="PF22974">
    <property type="entry name" value="DUF7029"/>
    <property type="match status" value="1"/>
</dbReference>
<gene>
    <name evidence="4" type="ORF">BU24DRAFT_425066</name>
</gene>
<dbReference type="RefSeq" id="XP_033382404.1">
    <property type="nucleotide sequence ID" value="XM_033528651.1"/>
</dbReference>
<dbReference type="OrthoDB" id="5382170at2759"/>
<feature type="chain" id="PRO_5025683024" description="GPI anchored protein" evidence="1">
    <location>
        <begin position="19"/>
        <end position="571"/>
    </location>
</feature>
<reference evidence="4" key="1">
    <citation type="journal article" date="2020" name="Stud. Mycol.">
        <title>101 Dothideomycetes genomes: a test case for predicting lifestyles and emergence of pathogens.</title>
        <authorList>
            <person name="Haridas S."/>
            <person name="Albert R."/>
            <person name="Binder M."/>
            <person name="Bloem J."/>
            <person name="Labutti K."/>
            <person name="Salamov A."/>
            <person name="Andreopoulos B."/>
            <person name="Baker S."/>
            <person name="Barry K."/>
            <person name="Bills G."/>
            <person name="Bluhm B."/>
            <person name="Cannon C."/>
            <person name="Castanera R."/>
            <person name="Culley D."/>
            <person name="Daum C."/>
            <person name="Ezra D."/>
            <person name="Gonzalez J."/>
            <person name="Henrissat B."/>
            <person name="Kuo A."/>
            <person name="Liang C."/>
            <person name="Lipzen A."/>
            <person name="Lutzoni F."/>
            <person name="Magnuson J."/>
            <person name="Mondo S."/>
            <person name="Nolan M."/>
            <person name="Ohm R."/>
            <person name="Pangilinan J."/>
            <person name="Park H.-J."/>
            <person name="Ramirez L."/>
            <person name="Alfaro M."/>
            <person name="Sun H."/>
            <person name="Tritt A."/>
            <person name="Yoshinaga Y."/>
            <person name="Zwiers L.-H."/>
            <person name="Turgeon B."/>
            <person name="Goodwin S."/>
            <person name="Spatafora J."/>
            <person name="Crous P."/>
            <person name="Grigoriev I."/>
        </authorList>
    </citation>
    <scope>NUCLEOTIDE SEQUENCE</scope>
    <source>
        <strain evidence="4">CBS 175.79</strain>
    </source>
</reference>
<dbReference type="Proteomes" id="UP000799778">
    <property type="component" value="Unassembled WGS sequence"/>
</dbReference>
<feature type="domain" description="DUF7029" evidence="2">
    <location>
        <begin position="77"/>
        <end position="175"/>
    </location>
</feature>
<evidence type="ECO:0000256" key="1">
    <source>
        <dbReference type="SAM" id="SignalP"/>
    </source>
</evidence>
<evidence type="ECO:0000259" key="2">
    <source>
        <dbReference type="Pfam" id="PF22974"/>
    </source>
</evidence>
<dbReference type="InterPro" id="IPR055647">
    <property type="entry name" value="DUF7223"/>
</dbReference>
<organism evidence="4 5">
    <name type="scientific">Aaosphaeria arxii CBS 175.79</name>
    <dbReference type="NCBI Taxonomy" id="1450172"/>
    <lineage>
        <taxon>Eukaryota</taxon>
        <taxon>Fungi</taxon>
        <taxon>Dikarya</taxon>
        <taxon>Ascomycota</taxon>
        <taxon>Pezizomycotina</taxon>
        <taxon>Dothideomycetes</taxon>
        <taxon>Pleosporomycetidae</taxon>
        <taxon>Pleosporales</taxon>
        <taxon>Pleosporales incertae sedis</taxon>
        <taxon>Aaosphaeria</taxon>
    </lineage>
</organism>
<keyword evidence="5" id="KW-1185">Reference proteome</keyword>
<feature type="domain" description="DUF7223" evidence="3">
    <location>
        <begin position="243"/>
        <end position="451"/>
    </location>
</feature>
<dbReference type="AlphaFoldDB" id="A0A6A5XLC1"/>
<accession>A0A6A5XLC1</accession>
<dbReference type="InterPro" id="IPR054293">
    <property type="entry name" value="DUF7029"/>
</dbReference>
<protein>
    <recommendedName>
        <fullName evidence="6">GPI anchored protein</fullName>
    </recommendedName>
</protein>
<name>A0A6A5XLC1_9PLEO</name>
<evidence type="ECO:0000259" key="3">
    <source>
        <dbReference type="Pfam" id="PF23865"/>
    </source>
</evidence>
<dbReference type="GeneID" id="54286048"/>
<sequence length="571" mass="61033">MYSTLVSTLAIFATCAFSSPLLDSSVLSTTTHGTLKASKRHRDLIERGTEVLVTHGIELVYAADHLRGPVFASQIHLQSDQDVVFLEEYDHLLDEVHCNESIMQVKLKRHGGCYDRASEAWSGLQSGLLVSSHETCSENGAHAVYKILSVEINDDTATIEFQLEETVIEKEFHSATIEFGHSNDAYVVHNHGRLSRRQNASPTVTELTASGTATQTEDATATADLGFSQVDTVFLEGTNLNPIGLGCKNCTGKGEMIITTGKLEINLLNMVTGEDNDPIESGFVQFDVPNFEMSLLFSAIPSITFPLGDFIPIPNFLIPGTGFTIPNIATFGAFVDLNVSLEVGLSGGVELGFGFDVKVPTSAIRLDIAELRNSSITGFTDTEITAKPIQANASDIELGMKVGFRPTLKAGFEIRNAFNFTAGPYFSLPEFNIAVAQLASSGVGANCEEKGETVEDFTKAFQNLTHVEYSLDLAAGIQGPQGFEFELTRTPIVAATQCLAYQQEGTSTGLAVATEVLESMKASASATATGTIVSTKGSSVASSISMGPWERFGVFGLMSSGVATALLAILL</sequence>
<evidence type="ECO:0008006" key="6">
    <source>
        <dbReference type="Google" id="ProtNLM"/>
    </source>
</evidence>
<evidence type="ECO:0000313" key="5">
    <source>
        <dbReference type="Proteomes" id="UP000799778"/>
    </source>
</evidence>
<feature type="signal peptide" evidence="1">
    <location>
        <begin position="1"/>
        <end position="18"/>
    </location>
</feature>
<keyword evidence="1" id="KW-0732">Signal</keyword>
<dbReference type="EMBL" id="ML978071">
    <property type="protein sequence ID" value="KAF2014065.1"/>
    <property type="molecule type" value="Genomic_DNA"/>
</dbReference>
<dbReference type="Pfam" id="PF23865">
    <property type="entry name" value="DUF7223"/>
    <property type="match status" value="1"/>
</dbReference>
<proteinExistence type="predicted"/>
<evidence type="ECO:0000313" key="4">
    <source>
        <dbReference type="EMBL" id="KAF2014065.1"/>
    </source>
</evidence>